<gene>
    <name evidence="3" type="ORF">EWB00_009384</name>
</gene>
<dbReference type="Gene3D" id="2.10.50.10">
    <property type="entry name" value="Tumor Necrosis Factor Receptor, subunit A, domain 2"/>
    <property type="match status" value="1"/>
</dbReference>
<name>A0A4Z2DRJ3_SCHJA</name>
<dbReference type="AlphaFoldDB" id="A0A4Z2DRJ3"/>
<evidence type="ECO:0000313" key="4">
    <source>
        <dbReference type="Proteomes" id="UP000311919"/>
    </source>
</evidence>
<dbReference type="InterPro" id="IPR011641">
    <property type="entry name" value="Tyr-kin_ephrin_A/B_rcpt-like"/>
</dbReference>
<keyword evidence="1" id="KW-0472">Membrane</keyword>
<comment type="caution">
    <text evidence="3">The sequence shown here is derived from an EMBL/GenBank/DDBJ whole genome shotgun (WGS) entry which is preliminary data.</text>
</comment>
<dbReference type="Pfam" id="PF07699">
    <property type="entry name" value="Ephrin_rec_like"/>
    <property type="match status" value="1"/>
</dbReference>
<reference evidence="3 4" key="1">
    <citation type="submission" date="2019-03" db="EMBL/GenBank/DDBJ databases">
        <title>An improved genome assembly of the fluke Schistosoma japonicum.</title>
        <authorList>
            <person name="Hu W."/>
            <person name="Luo F."/>
            <person name="Yin M."/>
            <person name="Mo X."/>
            <person name="Sun C."/>
            <person name="Wu Q."/>
            <person name="Zhu B."/>
            <person name="Xiang M."/>
            <person name="Wang J."/>
            <person name="Wang Y."/>
            <person name="Zhang T."/>
            <person name="Xu B."/>
            <person name="Zheng H."/>
            <person name="Feng Z."/>
        </authorList>
    </citation>
    <scope>NUCLEOTIDE SEQUENCE [LARGE SCALE GENOMIC DNA]</scope>
    <source>
        <strain evidence="3">HuSjv2</strain>
        <tissue evidence="3">Worms</tissue>
    </source>
</reference>
<accession>A0A4Z2DRJ3</accession>
<evidence type="ECO:0000313" key="3">
    <source>
        <dbReference type="EMBL" id="TNN19161.1"/>
    </source>
</evidence>
<feature type="transmembrane region" description="Helical" evidence="1">
    <location>
        <begin position="496"/>
        <end position="521"/>
    </location>
</feature>
<evidence type="ECO:0000259" key="2">
    <source>
        <dbReference type="Pfam" id="PF07699"/>
    </source>
</evidence>
<keyword evidence="1" id="KW-1133">Transmembrane helix</keyword>
<evidence type="ECO:0000256" key="1">
    <source>
        <dbReference type="SAM" id="Phobius"/>
    </source>
</evidence>
<sequence length="569" mass="66101">MLSKINKIYLCTINRLLLILDTNKNKMKTSVILAYIISVLYSNFQLVFLSSHIQYPIKHDLFQSMLQVNNNFIYYQHRLVIGHIVTLPCEFQSIDHDKSNDRTIDNQSIIYEWLFNGRQLLPHRAFFNANWDIYGYLTIWAMISRQITIWCHKQILTMNNNNDTQDYYYSHQITFINLAILNQIAGIKVDVNMDAYAILHKCQVDYYTCDCQLTSSVNVTLSHESTQSKHYVLEKLEKFSQSICHNLIFCINFYLNDFLCMNKVNDSRSMHYAEFTFTLDNFRRYTINSTGTTITLDSFGLFKEFVRKFNEELPSIKTALTVMLRNKFSTEQIKIKIAPYYHSMHYCMGPSGKLIPTHSECDLCSPGSYYPSRIFNPPPPFIDELAMRSTVNQPIFTNQNYRSVYSTDDNDPTTCLPCPLNTYSEEYGQSSCLPCPFQYSRPIDFESEEPINGSDWLHTACTTESRSELHMIQIFRRILGKTISDYIKNATIIKRAGILCFILALPGIITFILVFIAYVMIDVSSTLIQMARTLYPLQLQLAEICTANARMDVEQSEAAEKLYKHMKNE</sequence>
<protein>
    <recommendedName>
        <fullName evidence="2">Tyrosine-protein kinase ephrin type A/B receptor-like domain-containing protein</fullName>
    </recommendedName>
</protein>
<feature type="domain" description="Tyrosine-protein kinase ephrin type A/B receptor-like" evidence="2">
    <location>
        <begin position="413"/>
        <end position="439"/>
    </location>
</feature>
<keyword evidence="1" id="KW-0812">Transmembrane</keyword>
<feature type="transmembrane region" description="Helical" evidence="1">
    <location>
        <begin position="32"/>
        <end position="53"/>
    </location>
</feature>
<proteinExistence type="predicted"/>
<dbReference type="EMBL" id="SKCS01000055">
    <property type="protein sequence ID" value="TNN19161.1"/>
    <property type="molecule type" value="Genomic_DNA"/>
</dbReference>
<dbReference type="Proteomes" id="UP000311919">
    <property type="component" value="Unassembled WGS sequence"/>
</dbReference>
<organism evidence="3 4">
    <name type="scientific">Schistosoma japonicum</name>
    <name type="common">Blood fluke</name>
    <dbReference type="NCBI Taxonomy" id="6182"/>
    <lineage>
        <taxon>Eukaryota</taxon>
        <taxon>Metazoa</taxon>
        <taxon>Spiralia</taxon>
        <taxon>Lophotrochozoa</taxon>
        <taxon>Platyhelminthes</taxon>
        <taxon>Trematoda</taxon>
        <taxon>Digenea</taxon>
        <taxon>Strigeidida</taxon>
        <taxon>Schistosomatoidea</taxon>
        <taxon>Schistosomatidae</taxon>
        <taxon>Schistosoma</taxon>
    </lineage>
</organism>
<dbReference type="OrthoDB" id="6246318at2759"/>
<keyword evidence="4" id="KW-1185">Reference proteome</keyword>